<gene>
    <name evidence="1" type="ORF">MES5069_1340013</name>
</gene>
<protein>
    <submittedName>
        <fullName evidence="1">Uncharacterized protein</fullName>
    </submittedName>
</protein>
<evidence type="ECO:0000313" key="2">
    <source>
        <dbReference type="Proteomes" id="UP001153050"/>
    </source>
</evidence>
<organism evidence="1 2">
    <name type="scientific">Mesorhizobium escarrei</name>
    <dbReference type="NCBI Taxonomy" id="666018"/>
    <lineage>
        <taxon>Bacteria</taxon>
        <taxon>Pseudomonadati</taxon>
        <taxon>Pseudomonadota</taxon>
        <taxon>Alphaproteobacteria</taxon>
        <taxon>Hyphomicrobiales</taxon>
        <taxon>Phyllobacteriaceae</taxon>
        <taxon>Mesorhizobium</taxon>
    </lineage>
</organism>
<dbReference type="EMBL" id="CAKXZT010000040">
    <property type="protein sequence ID" value="CAH2396475.1"/>
    <property type="molecule type" value="Genomic_DNA"/>
</dbReference>
<comment type="caution">
    <text evidence="1">The sequence shown here is derived from an EMBL/GenBank/DDBJ whole genome shotgun (WGS) entry which is preliminary data.</text>
</comment>
<evidence type="ECO:0000313" key="1">
    <source>
        <dbReference type="EMBL" id="CAH2396475.1"/>
    </source>
</evidence>
<dbReference type="Proteomes" id="UP001153050">
    <property type="component" value="Unassembled WGS sequence"/>
</dbReference>
<sequence length="129" mass="13953">MRHVHSTGSQVDRLVAQRQFHPAGGIARAESGDHWHHRRRAVIVGPRNAQRAGRLGGSLREPLSASRGYITTTGTDGALATCSQCLMPHSPRGLDASDLVNVKELLGQLPWVPFAKGRDGIKRGPLSFC</sequence>
<keyword evidence="2" id="KW-1185">Reference proteome</keyword>
<reference evidence="1 2" key="1">
    <citation type="submission" date="2022-03" db="EMBL/GenBank/DDBJ databases">
        <authorList>
            <person name="Brunel B."/>
        </authorList>
    </citation>
    <scope>NUCLEOTIDE SEQUENCE [LARGE SCALE GENOMIC DNA]</scope>
    <source>
        <strain evidence="1">STM5069sample</strain>
    </source>
</reference>
<name>A0ABM9DIS1_9HYPH</name>
<proteinExistence type="predicted"/>
<accession>A0ABM9DIS1</accession>